<name>C6VVJ4_DYAFD</name>
<dbReference type="AlphaFoldDB" id="C6VVJ4"/>
<dbReference type="OrthoDB" id="9827072at2"/>
<accession>C6VVJ4</accession>
<reference evidence="1 2" key="1">
    <citation type="journal article" date="2009" name="Stand. Genomic Sci.">
        <title>Complete genome sequence of Dyadobacter fermentans type strain (NS114).</title>
        <authorList>
            <person name="Lang E."/>
            <person name="Lapidus A."/>
            <person name="Chertkov O."/>
            <person name="Brettin T."/>
            <person name="Detter J.C."/>
            <person name="Han C."/>
            <person name="Copeland A."/>
            <person name="Glavina Del Rio T."/>
            <person name="Nolan M."/>
            <person name="Chen F."/>
            <person name="Lucas S."/>
            <person name="Tice H."/>
            <person name="Cheng J.F."/>
            <person name="Land M."/>
            <person name="Hauser L."/>
            <person name="Chang Y.J."/>
            <person name="Jeffries C.D."/>
            <person name="Kopitz M."/>
            <person name="Bruce D."/>
            <person name="Goodwin L."/>
            <person name="Pitluck S."/>
            <person name="Ovchinnikova G."/>
            <person name="Pati A."/>
            <person name="Ivanova N."/>
            <person name="Mavrommatis K."/>
            <person name="Chen A."/>
            <person name="Palaniappan K."/>
            <person name="Chain P."/>
            <person name="Bristow J."/>
            <person name="Eisen J.A."/>
            <person name="Markowitz V."/>
            <person name="Hugenholtz P."/>
            <person name="Goker M."/>
            <person name="Rohde M."/>
            <person name="Kyrpides N.C."/>
            <person name="Klenk H.P."/>
        </authorList>
    </citation>
    <scope>NUCLEOTIDE SEQUENCE [LARGE SCALE GENOMIC DNA]</scope>
    <source>
        <strain evidence="2">ATCC 700827 / DSM 18053 / CIP 107007 / KCTC 52180 / NS114</strain>
    </source>
</reference>
<organism evidence="1 2">
    <name type="scientific">Dyadobacter fermentans (strain ATCC 700827 / DSM 18053 / CIP 107007 / KCTC 52180 / NS114)</name>
    <dbReference type="NCBI Taxonomy" id="471854"/>
    <lineage>
        <taxon>Bacteria</taxon>
        <taxon>Pseudomonadati</taxon>
        <taxon>Bacteroidota</taxon>
        <taxon>Cytophagia</taxon>
        <taxon>Cytophagales</taxon>
        <taxon>Spirosomataceae</taxon>
        <taxon>Dyadobacter</taxon>
    </lineage>
</organism>
<sequence length="148" mass="16931">MVSFENLSVDGVDEARARLDEISYNIRTIFHGYEGDTGYPKYGPVDVVEMLINGLDAMIYVSEDLTHQQVSEAELPKINGMIGSLLFVKKLLSTVARKSRNEVSEEYYDMLVERIDDFGEVIRDVERYFFARPADKDFVDSANRLFSL</sequence>
<protein>
    <submittedName>
        <fullName evidence="1">Uncharacterized protein</fullName>
    </submittedName>
</protein>
<dbReference type="Proteomes" id="UP000002011">
    <property type="component" value="Chromosome"/>
</dbReference>
<keyword evidence="2" id="KW-1185">Reference proteome</keyword>
<evidence type="ECO:0000313" key="1">
    <source>
        <dbReference type="EMBL" id="ACT96724.1"/>
    </source>
</evidence>
<evidence type="ECO:0000313" key="2">
    <source>
        <dbReference type="Proteomes" id="UP000002011"/>
    </source>
</evidence>
<gene>
    <name evidence="1" type="ordered locus">Dfer_5533</name>
</gene>
<dbReference type="EMBL" id="CP001619">
    <property type="protein sequence ID" value="ACT96724.1"/>
    <property type="molecule type" value="Genomic_DNA"/>
</dbReference>
<dbReference type="KEGG" id="dfe:Dfer_5533"/>
<dbReference type="HOGENOM" id="CLU_1755941_0_0_10"/>
<proteinExistence type="predicted"/>